<dbReference type="InterPro" id="IPR004223">
    <property type="entry name" value="VitB12-dep_Met_synth_activ_dom"/>
</dbReference>
<name>A0A9D1MJ96_9FIRM</name>
<dbReference type="Gene3D" id="3.40.109.40">
    <property type="match status" value="1"/>
</dbReference>
<reference evidence="2" key="2">
    <citation type="journal article" date="2021" name="PeerJ">
        <title>Extensive microbial diversity within the chicken gut microbiome revealed by metagenomics and culture.</title>
        <authorList>
            <person name="Gilroy R."/>
            <person name="Ravi A."/>
            <person name="Getino M."/>
            <person name="Pursley I."/>
            <person name="Horton D.L."/>
            <person name="Alikhan N.F."/>
            <person name="Baker D."/>
            <person name="Gharbi K."/>
            <person name="Hall N."/>
            <person name="Watson M."/>
            <person name="Adriaenssens E.M."/>
            <person name="Foster-Nyarko E."/>
            <person name="Jarju S."/>
            <person name="Secka A."/>
            <person name="Antonio M."/>
            <person name="Oren A."/>
            <person name="Chaudhuri R.R."/>
            <person name="La Ragione R."/>
            <person name="Hildebrand F."/>
            <person name="Pallen M.J."/>
        </authorList>
    </citation>
    <scope>NUCLEOTIDE SEQUENCE</scope>
    <source>
        <strain evidence="2">CHK195-12923</strain>
    </source>
</reference>
<dbReference type="AlphaFoldDB" id="A0A9D1MJ96"/>
<evidence type="ECO:0000313" key="2">
    <source>
        <dbReference type="EMBL" id="HIU61049.1"/>
    </source>
</evidence>
<accession>A0A9D1MJ96</accession>
<evidence type="ECO:0000313" key="3">
    <source>
        <dbReference type="Proteomes" id="UP000824110"/>
    </source>
</evidence>
<organism evidence="2 3">
    <name type="scientific">Candidatus Coproplasma excrementigallinarum</name>
    <dbReference type="NCBI Taxonomy" id="2840747"/>
    <lineage>
        <taxon>Bacteria</taxon>
        <taxon>Bacillati</taxon>
        <taxon>Bacillota</taxon>
        <taxon>Clostridia</taxon>
        <taxon>Eubacteriales</taxon>
        <taxon>Candidatus Coproplasma</taxon>
    </lineage>
</organism>
<evidence type="ECO:0000259" key="1">
    <source>
        <dbReference type="Pfam" id="PF02965"/>
    </source>
</evidence>
<dbReference type="InterPro" id="IPR037010">
    <property type="entry name" value="VitB12-dep_Met_synth_activ_sf"/>
</dbReference>
<proteinExistence type="predicted"/>
<dbReference type="EMBL" id="DVNE01000002">
    <property type="protein sequence ID" value="HIU61049.1"/>
    <property type="molecule type" value="Genomic_DNA"/>
</dbReference>
<gene>
    <name evidence="2" type="ORF">IAB69_00140</name>
</gene>
<protein>
    <submittedName>
        <fullName evidence="2">Vitamin B12 dependent methionine synthase activation subunit</fullName>
    </submittedName>
</protein>
<dbReference type="GO" id="GO:0008705">
    <property type="term" value="F:methionine synthase activity"/>
    <property type="evidence" value="ECO:0007669"/>
    <property type="project" value="InterPro"/>
</dbReference>
<dbReference type="SUPFAM" id="SSF56507">
    <property type="entry name" value="Methionine synthase activation domain-like"/>
    <property type="match status" value="1"/>
</dbReference>
<dbReference type="Proteomes" id="UP000824110">
    <property type="component" value="Unassembled WGS sequence"/>
</dbReference>
<comment type="caution">
    <text evidence="2">The sequence shown here is derived from an EMBL/GenBank/DDBJ whole genome shotgun (WGS) entry which is preliminary data.</text>
</comment>
<feature type="domain" description="AdoMet activation" evidence="1">
    <location>
        <begin position="132"/>
        <end position="192"/>
    </location>
</feature>
<dbReference type="Pfam" id="PF02965">
    <property type="entry name" value="Met_synt_B12"/>
    <property type="match status" value="1"/>
</dbReference>
<sequence length="196" mass="21019">MSELLYGKMEKLDIKETLRYLGYAGVKSAEGAEELIAECERLILPVLSPAAVYDVFPISFGGGNKIDLGYAEVESNSLLRNLTGCKMAALFAATVGPGTDRLIVKYNKLSPARAVVLQAMGAAAVEQWCDEVNAIITQKYGKTRPRFSCGYGDLPLALQRKIFPALSVTQKIGITLTDGDLMIPSKSVTAIVGILG</sequence>
<reference evidence="2" key="1">
    <citation type="submission" date="2020-10" db="EMBL/GenBank/DDBJ databases">
        <authorList>
            <person name="Gilroy R."/>
        </authorList>
    </citation>
    <scope>NUCLEOTIDE SEQUENCE</scope>
    <source>
        <strain evidence="2">CHK195-12923</strain>
    </source>
</reference>